<dbReference type="Proteomes" id="UP000691718">
    <property type="component" value="Unassembled WGS sequence"/>
</dbReference>
<keyword evidence="4" id="KW-1185">Reference proteome</keyword>
<proteinExistence type="predicted"/>
<evidence type="ECO:0000313" key="4">
    <source>
        <dbReference type="Proteomes" id="UP000691718"/>
    </source>
</evidence>
<accession>A0A8S3XVT4</accession>
<organism evidence="3 4">
    <name type="scientific">Parnassius apollo</name>
    <name type="common">Apollo butterfly</name>
    <name type="synonym">Papilio apollo</name>
    <dbReference type="NCBI Taxonomy" id="110799"/>
    <lineage>
        <taxon>Eukaryota</taxon>
        <taxon>Metazoa</taxon>
        <taxon>Ecdysozoa</taxon>
        <taxon>Arthropoda</taxon>
        <taxon>Hexapoda</taxon>
        <taxon>Insecta</taxon>
        <taxon>Pterygota</taxon>
        <taxon>Neoptera</taxon>
        <taxon>Endopterygota</taxon>
        <taxon>Lepidoptera</taxon>
        <taxon>Glossata</taxon>
        <taxon>Ditrysia</taxon>
        <taxon>Papilionoidea</taxon>
        <taxon>Papilionidae</taxon>
        <taxon>Parnassiinae</taxon>
        <taxon>Parnassini</taxon>
        <taxon>Parnassius</taxon>
        <taxon>Parnassius</taxon>
    </lineage>
</organism>
<protein>
    <submittedName>
        <fullName evidence="3">(apollo) hypothetical protein</fullName>
    </submittedName>
</protein>
<dbReference type="InterPro" id="IPR031827">
    <property type="entry name" value="DUF4746"/>
</dbReference>
<evidence type="ECO:0000256" key="1">
    <source>
        <dbReference type="SAM" id="Coils"/>
    </source>
</evidence>
<comment type="caution">
    <text evidence="3">The sequence shown here is derived from an EMBL/GenBank/DDBJ whole genome shotgun (WGS) entry which is preliminary data.</text>
</comment>
<reference evidence="3" key="1">
    <citation type="submission" date="2021-04" db="EMBL/GenBank/DDBJ databases">
        <authorList>
            <person name="Tunstrom K."/>
        </authorList>
    </citation>
    <scope>NUCLEOTIDE SEQUENCE</scope>
</reference>
<dbReference type="AlphaFoldDB" id="A0A8S3XVT4"/>
<dbReference type="OrthoDB" id="10263751at2759"/>
<name>A0A8S3XVT4_PARAO</name>
<feature type="domain" description="DUF4746" evidence="2">
    <location>
        <begin position="77"/>
        <end position="317"/>
    </location>
</feature>
<keyword evidence="1" id="KW-0175">Coiled coil</keyword>
<gene>
    <name evidence="3" type="ORF">PAPOLLO_LOCUS22608</name>
</gene>
<sequence length="322" mass="37215">MASALPLDYLVWDLFCLNRHLRSLVRKILYEEIPPIDESKPLADQPPQKTAFDLYKSYSLPKEEIWQKRREEKMNRKVVFNLIKESTHQYSSIFSCYEEQARISRARRLSEMQRLARQAKEDAIQNKRAEKEKRKLELLKAGKLSDDEIVESSEEEDENEYFPPPGLLIPGFYAPPNDVAKVNGLAILFPKIVLEYVTPEPEFLPPHVLVLLDMTKRYNAIETLAKYKNAVIHMGIFKATSPYSAVHVAYGVKHFDSMKLSINLDDLKLAFMLSIKVDVPLLELMDLNPYHVSRDSEAGEDECAAMFPVNYGDEYAEFEDFD</sequence>
<evidence type="ECO:0000313" key="3">
    <source>
        <dbReference type="EMBL" id="CAG5043123.1"/>
    </source>
</evidence>
<dbReference type="Pfam" id="PF15928">
    <property type="entry name" value="DUF4746"/>
    <property type="match status" value="1"/>
</dbReference>
<evidence type="ECO:0000259" key="2">
    <source>
        <dbReference type="Pfam" id="PF15928"/>
    </source>
</evidence>
<dbReference type="EMBL" id="CAJQZP010001393">
    <property type="protein sequence ID" value="CAG5043123.1"/>
    <property type="molecule type" value="Genomic_DNA"/>
</dbReference>
<feature type="coiled-coil region" evidence="1">
    <location>
        <begin position="112"/>
        <end position="139"/>
    </location>
</feature>